<comment type="caution">
    <text evidence="1">The sequence shown here is derived from an EMBL/GenBank/DDBJ whole genome shotgun (WGS) entry which is preliminary data.</text>
</comment>
<reference evidence="1" key="1">
    <citation type="journal article" date="2014" name="Front. Microbiol.">
        <title>High frequency of phylogenetically diverse reductive dehalogenase-homologous genes in deep subseafloor sedimentary metagenomes.</title>
        <authorList>
            <person name="Kawai M."/>
            <person name="Futagami T."/>
            <person name="Toyoda A."/>
            <person name="Takaki Y."/>
            <person name="Nishi S."/>
            <person name="Hori S."/>
            <person name="Arai W."/>
            <person name="Tsubouchi T."/>
            <person name="Morono Y."/>
            <person name="Uchiyama I."/>
            <person name="Ito T."/>
            <person name="Fujiyama A."/>
            <person name="Inagaki F."/>
            <person name="Takami H."/>
        </authorList>
    </citation>
    <scope>NUCLEOTIDE SEQUENCE</scope>
    <source>
        <strain evidence="1">Expedition CK06-06</strain>
    </source>
</reference>
<organism evidence="1">
    <name type="scientific">marine sediment metagenome</name>
    <dbReference type="NCBI Taxonomy" id="412755"/>
    <lineage>
        <taxon>unclassified sequences</taxon>
        <taxon>metagenomes</taxon>
        <taxon>ecological metagenomes</taxon>
    </lineage>
</organism>
<evidence type="ECO:0000313" key="1">
    <source>
        <dbReference type="EMBL" id="GAI14113.1"/>
    </source>
</evidence>
<accession>X1L557</accession>
<dbReference type="AlphaFoldDB" id="X1L557"/>
<gene>
    <name evidence="1" type="ORF">S06H3_13370</name>
</gene>
<protein>
    <submittedName>
        <fullName evidence="1">Uncharacterized protein</fullName>
    </submittedName>
</protein>
<name>X1L557_9ZZZZ</name>
<dbReference type="EMBL" id="BARV01006527">
    <property type="protein sequence ID" value="GAI14113.1"/>
    <property type="molecule type" value="Genomic_DNA"/>
</dbReference>
<feature type="non-terminal residue" evidence="1">
    <location>
        <position position="1"/>
    </location>
</feature>
<proteinExistence type="predicted"/>
<sequence length="45" mass="5392">RCNVNIKFDMNLIPSFRVPDNYSVDEYLKKLCYEGAKKRYESRTS</sequence>